<comment type="catalytic activity">
    <reaction evidence="11">
        <text>L-threonyl-[protein] + ATP = O-phospho-L-threonyl-[protein] + ADP + H(+)</text>
        <dbReference type="Rhea" id="RHEA:46608"/>
        <dbReference type="Rhea" id="RHEA-COMP:11060"/>
        <dbReference type="Rhea" id="RHEA-COMP:11605"/>
        <dbReference type="ChEBI" id="CHEBI:15378"/>
        <dbReference type="ChEBI" id="CHEBI:30013"/>
        <dbReference type="ChEBI" id="CHEBI:30616"/>
        <dbReference type="ChEBI" id="CHEBI:61977"/>
        <dbReference type="ChEBI" id="CHEBI:456216"/>
        <dbReference type="EC" id="2.7.11.1"/>
    </reaction>
</comment>
<comment type="subcellular location">
    <subcellularLocation>
        <location evidence="1">Cytoplasm</location>
    </subcellularLocation>
</comment>
<dbReference type="Gene3D" id="3.30.200.20">
    <property type="entry name" value="Phosphorylase Kinase, domain 1"/>
    <property type="match status" value="2"/>
</dbReference>
<dbReference type="GO" id="GO:0005737">
    <property type="term" value="C:cytoplasm"/>
    <property type="evidence" value="ECO:0007669"/>
    <property type="project" value="UniProtKB-SubCell"/>
</dbReference>
<dbReference type="PROSITE" id="PS00108">
    <property type="entry name" value="PROTEIN_KINASE_ST"/>
    <property type="match status" value="1"/>
</dbReference>
<evidence type="ECO:0000256" key="7">
    <source>
        <dbReference type="ARBA" id="ARBA00022679"/>
    </source>
</evidence>
<keyword evidence="6" id="KW-0597">Phosphoprotein</keyword>
<dbReference type="InterPro" id="IPR000719">
    <property type="entry name" value="Prot_kinase_dom"/>
</dbReference>
<evidence type="ECO:0000256" key="4">
    <source>
        <dbReference type="ARBA" id="ARBA00022490"/>
    </source>
</evidence>
<dbReference type="GO" id="GO:0106310">
    <property type="term" value="F:protein serine kinase activity"/>
    <property type="evidence" value="ECO:0007669"/>
    <property type="project" value="RHEA"/>
</dbReference>
<keyword evidence="4" id="KW-0963">Cytoplasm</keyword>
<evidence type="ECO:0000259" key="14">
    <source>
        <dbReference type="PROSITE" id="PS50011"/>
    </source>
</evidence>
<keyword evidence="10 13" id="KW-0067">ATP-binding</keyword>
<dbReference type="Proteomes" id="UP000327493">
    <property type="component" value="Chromosome 23"/>
</dbReference>
<reference evidence="16 17" key="1">
    <citation type="submission" date="2019-08" db="EMBL/GenBank/DDBJ databases">
        <title>A chromosome-level genome assembly, high-density linkage maps, and genome scans reveal the genomic architecture of hybrid incompatibilities underlying speciation via character displacement in darters (Percidae: Etheostominae).</title>
        <authorList>
            <person name="Moran R.L."/>
            <person name="Catchen J.M."/>
            <person name="Fuller R.C."/>
        </authorList>
    </citation>
    <scope>NUCLEOTIDE SEQUENCE [LARGE SCALE GENOMIC DNA]</scope>
    <source>
        <strain evidence="16">EspeVRDwgs_2016</strain>
        <tissue evidence="16">Muscle</tissue>
    </source>
</reference>
<evidence type="ECO:0000256" key="13">
    <source>
        <dbReference type="PROSITE-ProRule" id="PRU10141"/>
    </source>
</evidence>
<evidence type="ECO:0000313" key="17">
    <source>
        <dbReference type="Proteomes" id="UP000327493"/>
    </source>
</evidence>
<evidence type="ECO:0000256" key="2">
    <source>
        <dbReference type="ARBA" id="ARBA00009903"/>
    </source>
</evidence>
<name>A0A5J5CHI8_9PERO</name>
<evidence type="ECO:0000256" key="3">
    <source>
        <dbReference type="ARBA" id="ARBA00012513"/>
    </source>
</evidence>
<dbReference type="FunFam" id="1.10.510.10:FF:000086">
    <property type="entry name" value="Non-specific serine/threonine protein kinase"/>
    <property type="match status" value="1"/>
</dbReference>
<dbReference type="InterPro" id="IPR008271">
    <property type="entry name" value="Ser/Thr_kinase_AS"/>
</dbReference>
<keyword evidence="8 13" id="KW-0547">Nucleotide-binding</keyword>
<dbReference type="AlphaFoldDB" id="A0A5J5CHI8"/>
<evidence type="ECO:0000256" key="6">
    <source>
        <dbReference type="ARBA" id="ARBA00022553"/>
    </source>
</evidence>
<evidence type="ECO:0000259" key="15">
    <source>
        <dbReference type="PROSITE" id="PS51285"/>
    </source>
</evidence>
<dbReference type="PROSITE" id="PS50011">
    <property type="entry name" value="PROTEIN_KINASE_DOM"/>
    <property type="match status" value="1"/>
</dbReference>
<dbReference type="InterPro" id="IPR011009">
    <property type="entry name" value="Kinase-like_dom_sf"/>
</dbReference>
<dbReference type="EC" id="2.7.11.1" evidence="3"/>
<comment type="caution">
    <text evidence="16">The sequence shown here is derived from an EMBL/GenBank/DDBJ whole genome shotgun (WGS) entry which is preliminary data.</text>
</comment>
<dbReference type="InterPro" id="IPR000961">
    <property type="entry name" value="AGC-kinase_C"/>
</dbReference>
<keyword evidence="7" id="KW-0808">Transferase</keyword>
<dbReference type="PANTHER" id="PTHR22988:SF76">
    <property type="entry name" value="CHROMOSOME UNDETERMINED SCAFFOLD_135, WHOLE GENOME SHOTGUN SEQUENCE"/>
    <property type="match status" value="1"/>
</dbReference>
<dbReference type="FunFam" id="1.10.510.10:FF:000057">
    <property type="entry name" value="Non-specific serine/threonine protein kinase"/>
    <property type="match status" value="1"/>
</dbReference>
<proteinExistence type="inferred from homology"/>
<gene>
    <name evidence="16" type="ORF">FQN60_005484</name>
</gene>
<sequence length="505" mass="58528">MAMTVETAAALPMSNHTRERVTVAKLTLENFYSTLLTQHEEREMRQKKLEKAMDEEGLPDEEKVMRRSQHARKETEFLRLKRTRLGLDDFESLKVIGRGAFGEVRLVQKKDTGHIYAMKILRKADMLEKEQVEYLSAPQFSRMSRHPVRAAAVAPMLLYCKCLTWTLPTASLQVAHIRAERDILVEADGAWVVKMFYSFQDKRNLYLIMEFLPGGDMMTLLMKKDTLSEEATQFYIAETVLAIDSIHQLGFIHRDIKPDNLLLDSRGHVKLSDFGLCTGLKKAHRTEFYRNLTHNPPSDFSFQNMNSKRKAETWKKNRRQLAYSTVGTPDYIAPEVFMQTGYNKLCDWWSLGVIMYEMLIGYPPFCSETPQETYRKVMNWKETLVFPPEVPISERAKDLILKYCTDAENRVGAVSVDEIKNHQFFESVDWEHIRERPAAISIEIKSIDDTSNFDDFPESDILQPANATEPDFKSKDWVFLNYTYKRFEGLTQRGTIPTYMKAGKA</sequence>
<organism evidence="16 17">
    <name type="scientific">Etheostoma spectabile</name>
    <name type="common">orangethroat darter</name>
    <dbReference type="NCBI Taxonomy" id="54343"/>
    <lineage>
        <taxon>Eukaryota</taxon>
        <taxon>Metazoa</taxon>
        <taxon>Chordata</taxon>
        <taxon>Craniata</taxon>
        <taxon>Vertebrata</taxon>
        <taxon>Euteleostomi</taxon>
        <taxon>Actinopterygii</taxon>
        <taxon>Neopterygii</taxon>
        <taxon>Teleostei</taxon>
        <taxon>Neoteleostei</taxon>
        <taxon>Acanthomorphata</taxon>
        <taxon>Eupercaria</taxon>
        <taxon>Perciformes</taxon>
        <taxon>Percoidei</taxon>
        <taxon>Percidae</taxon>
        <taxon>Etheostomatinae</taxon>
        <taxon>Etheostoma</taxon>
    </lineage>
</organism>
<dbReference type="Pfam" id="PF00069">
    <property type="entry name" value="Pkinase"/>
    <property type="match status" value="1"/>
</dbReference>
<dbReference type="PANTHER" id="PTHR22988">
    <property type="entry name" value="MYOTONIC DYSTROPHY S/T KINASE-RELATED"/>
    <property type="match status" value="1"/>
</dbReference>
<comment type="catalytic activity">
    <reaction evidence="12">
        <text>L-seryl-[protein] + ATP = O-phospho-L-seryl-[protein] + ADP + H(+)</text>
        <dbReference type="Rhea" id="RHEA:17989"/>
        <dbReference type="Rhea" id="RHEA-COMP:9863"/>
        <dbReference type="Rhea" id="RHEA-COMP:11604"/>
        <dbReference type="ChEBI" id="CHEBI:15378"/>
        <dbReference type="ChEBI" id="CHEBI:29999"/>
        <dbReference type="ChEBI" id="CHEBI:30616"/>
        <dbReference type="ChEBI" id="CHEBI:83421"/>
        <dbReference type="ChEBI" id="CHEBI:456216"/>
        <dbReference type="EC" id="2.7.11.1"/>
    </reaction>
</comment>
<dbReference type="InterPro" id="IPR017441">
    <property type="entry name" value="Protein_kinase_ATP_BS"/>
</dbReference>
<evidence type="ECO:0000256" key="8">
    <source>
        <dbReference type="ARBA" id="ARBA00022741"/>
    </source>
</evidence>
<dbReference type="PROSITE" id="PS51285">
    <property type="entry name" value="AGC_KINASE_CTER"/>
    <property type="match status" value="1"/>
</dbReference>
<comment type="similarity">
    <text evidence="2">Belongs to the protein kinase superfamily. AGC Ser/Thr protein kinase family.</text>
</comment>
<protein>
    <recommendedName>
        <fullName evidence="3">non-specific serine/threonine protein kinase</fullName>
        <ecNumber evidence="3">2.7.11.1</ecNumber>
    </recommendedName>
</protein>
<feature type="domain" description="Protein kinase" evidence="14">
    <location>
        <begin position="90"/>
        <end position="425"/>
    </location>
</feature>
<dbReference type="PROSITE" id="PS00107">
    <property type="entry name" value="PROTEIN_KINASE_ATP"/>
    <property type="match status" value="1"/>
</dbReference>
<dbReference type="InterPro" id="IPR050839">
    <property type="entry name" value="Rho-assoc_Ser/Thr_Kinase"/>
</dbReference>
<accession>A0A5J5CHI8</accession>
<dbReference type="Gene3D" id="1.10.510.10">
    <property type="entry name" value="Transferase(Phosphotransferase) domain 1"/>
    <property type="match status" value="1"/>
</dbReference>
<dbReference type="InterPro" id="IPR017892">
    <property type="entry name" value="Pkinase_C"/>
</dbReference>
<evidence type="ECO:0000256" key="11">
    <source>
        <dbReference type="ARBA" id="ARBA00047899"/>
    </source>
</evidence>
<evidence type="ECO:0000256" key="1">
    <source>
        <dbReference type="ARBA" id="ARBA00004496"/>
    </source>
</evidence>
<dbReference type="SMART" id="SM00220">
    <property type="entry name" value="S_TKc"/>
    <property type="match status" value="1"/>
</dbReference>
<keyword evidence="17" id="KW-1185">Reference proteome</keyword>
<evidence type="ECO:0000256" key="9">
    <source>
        <dbReference type="ARBA" id="ARBA00022777"/>
    </source>
</evidence>
<dbReference type="GO" id="GO:0005856">
    <property type="term" value="C:cytoskeleton"/>
    <property type="evidence" value="ECO:0007669"/>
    <property type="project" value="TreeGrafter"/>
</dbReference>
<feature type="binding site" evidence="13">
    <location>
        <position position="119"/>
    </location>
    <ligand>
        <name>ATP</name>
        <dbReference type="ChEBI" id="CHEBI:30616"/>
    </ligand>
</feature>
<evidence type="ECO:0000256" key="5">
    <source>
        <dbReference type="ARBA" id="ARBA00022527"/>
    </source>
</evidence>
<evidence type="ECO:0000256" key="10">
    <source>
        <dbReference type="ARBA" id="ARBA00022840"/>
    </source>
</evidence>
<feature type="domain" description="AGC-kinase C-terminal" evidence="15">
    <location>
        <begin position="426"/>
        <end position="494"/>
    </location>
</feature>
<dbReference type="SUPFAM" id="SSF56112">
    <property type="entry name" value="Protein kinase-like (PK-like)"/>
    <property type="match status" value="1"/>
</dbReference>
<evidence type="ECO:0000313" key="16">
    <source>
        <dbReference type="EMBL" id="KAA8579949.1"/>
    </source>
</evidence>
<dbReference type="EMBL" id="VOFY01000023">
    <property type="protein sequence ID" value="KAA8579949.1"/>
    <property type="molecule type" value="Genomic_DNA"/>
</dbReference>
<keyword evidence="9" id="KW-0418">Kinase</keyword>
<dbReference type="GO" id="GO:0005524">
    <property type="term" value="F:ATP binding"/>
    <property type="evidence" value="ECO:0007669"/>
    <property type="project" value="UniProtKB-UniRule"/>
</dbReference>
<dbReference type="GO" id="GO:0031032">
    <property type="term" value="P:actomyosin structure organization"/>
    <property type="evidence" value="ECO:0007669"/>
    <property type="project" value="TreeGrafter"/>
</dbReference>
<dbReference type="GO" id="GO:0004674">
    <property type="term" value="F:protein serine/threonine kinase activity"/>
    <property type="evidence" value="ECO:0007669"/>
    <property type="project" value="UniProtKB-KW"/>
</dbReference>
<evidence type="ECO:0000256" key="12">
    <source>
        <dbReference type="ARBA" id="ARBA00048679"/>
    </source>
</evidence>
<dbReference type="Pfam" id="PF00433">
    <property type="entry name" value="Pkinase_C"/>
    <property type="match status" value="1"/>
</dbReference>
<keyword evidence="5" id="KW-0723">Serine/threonine-protein kinase</keyword>